<dbReference type="Pfam" id="PF07690">
    <property type="entry name" value="MFS_1"/>
    <property type="match status" value="1"/>
</dbReference>
<feature type="transmembrane region" description="Helical" evidence="6">
    <location>
        <begin position="257"/>
        <end position="278"/>
    </location>
</feature>
<keyword evidence="4 6" id="KW-1133">Transmembrane helix</keyword>
<keyword evidence="2" id="KW-0813">Transport</keyword>
<dbReference type="Gene3D" id="1.20.1250.20">
    <property type="entry name" value="MFS general substrate transporter like domains"/>
    <property type="match status" value="2"/>
</dbReference>
<evidence type="ECO:0000256" key="2">
    <source>
        <dbReference type="ARBA" id="ARBA00022448"/>
    </source>
</evidence>
<dbReference type="KEGG" id="bco:Bcell_0569"/>
<feature type="domain" description="Major facilitator superfamily (MFS) profile" evidence="7">
    <location>
        <begin position="19"/>
        <end position="404"/>
    </location>
</feature>
<dbReference type="PROSITE" id="PS50850">
    <property type="entry name" value="MFS"/>
    <property type="match status" value="1"/>
</dbReference>
<accession>E6TYB3</accession>
<reference evidence="8 9" key="1">
    <citation type="submission" date="2010-12" db="EMBL/GenBank/DDBJ databases">
        <title>Complete sequence of Bacillus cellulosilyticus DSM 2522.</title>
        <authorList>
            <consortium name="US DOE Joint Genome Institute"/>
            <person name="Lucas S."/>
            <person name="Copeland A."/>
            <person name="Lapidus A."/>
            <person name="Cheng J.-F."/>
            <person name="Bruce D."/>
            <person name="Goodwin L."/>
            <person name="Pitluck S."/>
            <person name="Chertkov O."/>
            <person name="Detter J.C."/>
            <person name="Han C."/>
            <person name="Tapia R."/>
            <person name="Land M."/>
            <person name="Hauser L."/>
            <person name="Jeffries C."/>
            <person name="Kyrpides N."/>
            <person name="Ivanova N."/>
            <person name="Mikhailova N."/>
            <person name="Brumm P."/>
            <person name="Mead D."/>
            <person name="Woyke T."/>
        </authorList>
    </citation>
    <scope>NUCLEOTIDE SEQUENCE [LARGE SCALE GENOMIC DNA]</scope>
    <source>
        <strain evidence="9">ATCC 21833 / DSM 2522 / FERM P-1141 / JCM 9156 / N-4</strain>
    </source>
</reference>
<feature type="transmembrane region" description="Helical" evidence="6">
    <location>
        <begin position="169"/>
        <end position="193"/>
    </location>
</feature>
<keyword evidence="3 6" id="KW-0812">Transmembrane</keyword>
<gene>
    <name evidence="8" type="ordered locus">Bcell_0569</name>
</gene>
<feature type="transmembrane region" description="Helical" evidence="6">
    <location>
        <begin position="290"/>
        <end position="309"/>
    </location>
</feature>
<dbReference type="HOGENOM" id="CLU_056365_0_0_9"/>
<organism evidence="8 9">
    <name type="scientific">Evansella cellulosilytica (strain ATCC 21833 / DSM 2522 / FERM P-1141 / JCM 9156 / N-4)</name>
    <name type="common">Bacillus cellulosilyticus</name>
    <dbReference type="NCBI Taxonomy" id="649639"/>
    <lineage>
        <taxon>Bacteria</taxon>
        <taxon>Bacillati</taxon>
        <taxon>Bacillota</taxon>
        <taxon>Bacilli</taxon>
        <taxon>Bacillales</taxon>
        <taxon>Bacillaceae</taxon>
        <taxon>Evansella</taxon>
    </lineage>
</organism>
<dbReference type="PANTHER" id="PTHR23521">
    <property type="entry name" value="TRANSPORTER MFS SUPERFAMILY"/>
    <property type="match status" value="1"/>
</dbReference>
<dbReference type="SUPFAM" id="SSF103473">
    <property type="entry name" value="MFS general substrate transporter"/>
    <property type="match status" value="1"/>
</dbReference>
<evidence type="ECO:0000256" key="4">
    <source>
        <dbReference type="ARBA" id="ARBA00022989"/>
    </source>
</evidence>
<dbReference type="STRING" id="649639.Bcell_0569"/>
<dbReference type="Proteomes" id="UP000001401">
    <property type="component" value="Chromosome"/>
</dbReference>
<evidence type="ECO:0000256" key="3">
    <source>
        <dbReference type="ARBA" id="ARBA00022692"/>
    </source>
</evidence>
<feature type="transmembrane region" description="Helical" evidence="6">
    <location>
        <begin position="113"/>
        <end position="131"/>
    </location>
</feature>
<feature type="transmembrane region" description="Helical" evidence="6">
    <location>
        <begin position="20"/>
        <end position="37"/>
    </location>
</feature>
<proteinExistence type="predicted"/>
<evidence type="ECO:0000313" key="8">
    <source>
        <dbReference type="EMBL" id="ADU28851.1"/>
    </source>
</evidence>
<dbReference type="eggNOG" id="COG2271">
    <property type="taxonomic scope" value="Bacteria"/>
</dbReference>
<dbReference type="EMBL" id="CP002394">
    <property type="protein sequence ID" value="ADU28851.1"/>
    <property type="molecule type" value="Genomic_DNA"/>
</dbReference>
<dbReference type="GO" id="GO:0022857">
    <property type="term" value="F:transmembrane transporter activity"/>
    <property type="evidence" value="ECO:0007669"/>
    <property type="project" value="InterPro"/>
</dbReference>
<feature type="transmembrane region" description="Helical" evidence="6">
    <location>
        <begin position="378"/>
        <end position="397"/>
    </location>
</feature>
<dbReference type="OrthoDB" id="9781976at2"/>
<dbReference type="RefSeq" id="WP_013487192.1">
    <property type="nucleotide sequence ID" value="NC_014829.1"/>
</dbReference>
<dbReference type="InterPro" id="IPR011701">
    <property type="entry name" value="MFS"/>
</dbReference>
<feature type="transmembrane region" description="Helical" evidence="6">
    <location>
        <begin position="88"/>
        <end position="107"/>
    </location>
</feature>
<comment type="subcellular location">
    <subcellularLocation>
        <location evidence="1">Cell membrane</location>
        <topology evidence="1">Multi-pass membrane protein</topology>
    </subcellularLocation>
</comment>
<name>E6TYB3_EVAC2</name>
<evidence type="ECO:0000256" key="1">
    <source>
        <dbReference type="ARBA" id="ARBA00004651"/>
    </source>
</evidence>
<dbReference type="PANTHER" id="PTHR23521:SF3">
    <property type="entry name" value="MFS TRANSPORTER"/>
    <property type="match status" value="1"/>
</dbReference>
<feature type="transmembrane region" description="Helical" evidence="6">
    <location>
        <begin position="143"/>
        <end position="163"/>
    </location>
</feature>
<keyword evidence="5 6" id="KW-0472">Membrane</keyword>
<sequence precursor="true">MSQNTINSSSENSYRHIKKLLLLSVAMVWTMTTWFSMTAVLPELTELWSLTSTQGSLVTIMVQAGFVVGSLLSAFLNLPDRLDLSRMFFGAALVAGFATIATALFSSSYASALIFRFLTGVALAGVYGPGLKLMATWFKVRRGMALGFVVGALTLGSASPHLFRGFSVGSWEIVLMVSGLASILAGLLVVFTVNNGPYPLPKAPFDPAAIPRALRHTPVRLANYGYFGHMWELYAMWAWFGLFLLNSLQTSGVENPSSLASFLTFIVIAAGFFGAWFGGMIADKFGRERLTLWSLATSGSIALLIGFFYGKSIWIIVILGIIWGISIIADSAQFSALITEHADQRFVGSVLTFQLAVGFAITMIVILLVPVLEAIVGWQYAFLLLVPGPVLGFLAMLRLHKVTSKV</sequence>
<dbReference type="AlphaFoldDB" id="E6TYB3"/>
<feature type="transmembrane region" description="Helical" evidence="6">
    <location>
        <begin position="315"/>
        <end position="338"/>
    </location>
</feature>
<dbReference type="GO" id="GO:0005886">
    <property type="term" value="C:plasma membrane"/>
    <property type="evidence" value="ECO:0007669"/>
    <property type="project" value="UniProtKB-SubCell"/>
</dbReference>
<keyword evidence="9" id="KW-1185">Reference proteome</keyword>
<protein>
    <submittedName>
        <fullName evidence="8">Major facilitator superfamily MFS_1</fullName>
    </submittedName>
</protein>
<feature type="transmembrane region" description="Helical" evidence="6">
    <location>
        <begin position="350"/>
        <end position="372"/>
    </location>
</feature>
<dbReference type="InterPro" id="IPR020846">
    <property type="entry name" value="MFS_dom"/>
</dbReference>
<evidence type="ECO:0000256" key="6">
    <source>
        <dbReference type="SAM" id="Phobius"/>
    </source>
</evidence>
<evidence type="ECO:0000313" key="9">
    <source>
        <dbReference type="Proteomes" id="UP000001401"/>
    </source>
</evidence>
<evidence type="ECO:0000256" key="5">
    <source>
        <dbReference type="ARBA" id="ARBA00023136"/>
    </source>
</evidence>
<evidence type="ECO:0000259" key="7">
    <source>
        <dbReference type="PROSITE" id="PS50850"/>
    </source>
</evidence>
<feature type="transmembrane region" description="Helical" evidence="6">
    <location>
        <begin position="57"/>
        <end position="76"/>
    </location>
</feature>
<dbReference type="InterPro" id="IPR036259">
    <property type="entry name" value="MFS_trans_sf"/>
</dbReference>
<feature type="transmembrane region" description="Helical" evidence="6">
    <location>
        <begin position="224"/>
        <end position="245"/>
    </location>
</feature>